<keyword evidence="4" id="KW-1185">Reference proteome</keyword>
<evidence type="ECO:0000259" key="1">
    <source>
        <dbReference type="Pfam" id="PF05161"/>
    </source>
</evidence>
<protein>
    <recommendedName>
        <fullName evidence="5">Glycerate dehydrogenase</fullName>
    </recommendedName>
</protein>
<dbReference type="InterPro" id="IPR039760">
    <property type="entry name" value="MOFRL_protein"/>
</dbReference>
<dbReference type="Pfam" id="PF13660">
    <property type="entry name" value="DUF4147"/>
    <property type="match status" value="1"/>
</dbReference>
<dbReference type="PANTHER" id="PTHR12227">
    <property type="entry name" value="GLYCERATE KINASE"/>
    <property type="match status" value="1"/>
</dbReference>
<evidence type="ECO:0008006" key="5">
    <source>
        <dbReference type="Google" id="ProtNLM"/>
    </source>
</evidence>
<dbReference type="Pfam" id="PF05161">
    <property type="entry name" value="MOFRL"/>
    <property type="match status" value="1"/>
</dbReference>
<dbReference type="GO" id="GO:0005737">
    <property type="term" value="C:cytoplasm"/>
    <property type="evidence" value="ECO:0007669"/>
    <property type="project" value="TreeGrafter"/>
</dbReference>
<dbReference type="RefSeq" id="WP_076087506.1">
    <property type="nucleotide sequence ID" value="NZ_CP019070.1"/>
</dbReference>
<feature type="domain" description="MOFRL" evidence="1">
    <location>
        <begin position="316"/>
        <end position="420"/>
    </location>
</feature>
<accession>A0A1P8KNM2</accession>
<dbReference type="InterPro" id="IPR037035">
    <property type="entry name" value="GK-like_C_sf"/>
</dbReference>
<dbReference type="InterPro" id="IPR038614">
    <property type="entry name" value="GK_N_sf"/>
</dbReference>
<dbReference type="InterPro" id="IPR007835">
    <property type="entry name" value="MOFRL"/>
</dbReference>
<dbReference type="OrthoDB" id="9766552at2"/>
<dbReference type="STRING" id="1850254.LPB137_09720"/>
<evidence type="ECO:0000313" key="3">
    <source>
        <dbReference type="EMBL" id="APW66113.1"/>
    </source>
</evidence>
<evidence type="ECO:0000313" key="4">
    <source>
        <dbReference type="Proteomes" id="UP000186074"/>
    </source>
</evidence>
<feature type="domain" description="MOFRL-associated" evidence="2">
    <location>
        <begin position="7"/>
        <end position="242"/>
    </location>
</feature>
<reference evidence="3 4" key="1">
    <citation type="submission" date="2017-01" db="EMBL/GenBank/DDBJ databases">
        <title>Genome sequencing of Arcobacter sp. LPB0137.</title>
        <authorList>
            <person name="Lee G.-W."/>
            <person name="Yi H."/>
        </authorList>
    </citation>
    <scope>NUCLEOTIDE SEQUENCE [LARGE SCALE GENOMIC DNA]</scope>
    <source>
        <strain evidence="3 4">LPB0137</strain>
    </source>
</reference>
<dbReference type="PANTHER" id="PTHR12227:SF0">
    <property type="entry name" value="GLYCERATE KINASE"/>
    <property type="match status" value="1"/>
</dbReference>
<evidence type="ECO:0000259" key="2">
    <source>
        <dbReference type="Pfam" id="PF13660"/>
    </source>
</evidence>
<dbReference type="GO" id="GO:0008887">
    <property type="term" value="F:glycerate kinase activity"/>
    <property type="evidence" value="ECO:0007669"/>
    <property type="project" value="InterPro"/>
</dbReference>
<name>A0A1P8KNM2_9BACT</name>
<dbReference type="Proteomes" id="UP000186074">
    <property type="component" value="Chromosome"/>
</dbReference>
<dbReference type="AlphaFoldDB" id="A0A1P8KNM2"/>
<sequence length="428" mass="48040">MQVKEILKDSFFEVLKNIEPSKLIDNKCEFKQNEIIINNEVITLPQNKRIHLFGSGKAVLSMAKTIYNKLDEKIEKALLVGPYENSLNKENLTYLQSSHPIPTFKSVKAGKSLKEEIENLDEDDFFIYLLSGGNSALVELPIEDITLEDFQETTDLMLKGSMPIVAMNCIRKHLSQVKGGRLVTNCKAKGIVLVLSDVLSNDIEAIGSAPLYFDSSSFEDAITYLKEYELFEKIPLNVKEYLLKGLNKEIEDTPKTENIGIKHFLIASNEILLEDIQKELSSKHISSVIMNKKIEEDVDIVIDDLLDFIKQKQQGCFIFGGEALVKVKGDGKGGRNQHLVLSFLNKFPDNKKITLLSAASDGVDGNSNSAGAVVDNFSIKNYKNLNLDIKKYLEDFNSNEFFKKTGDLVNTGPSHNNMLDVLILHIEK</sequence>
<dbReference type="Gene3D" id="3.40.1480.10">
    <property type="entry name" value="MOFRL domain"/>
    <property type="match status" value="1"/>
</dbReference>
<dbReference type="EMBL" id="CP019070">
    <property type="protein sequence ID" value="APW66113.1"/>
    <property type="molecule type" value="Genomic_DNA"/>
</dbReference>
<dbReference type="SUPFAM" id="SSF82544">
    <property type="entry name" value="GckA/TtuD-like"/>
    <property type="match status" value="1"/>
</dbReference>
<dbReference type="Gene3D" id="3.40.50.10180">
    <property type="entry name" value="Glycerate kinase, MOFRL-like N-terminal domain"/>
    <property type="match status" value="1"/>
</dbReference>
<organism evidence="3 4">
    <name type="scientific">Poseidonibacter parvus</name>
    <dbReference type="NCBI Taxonomy" id="1850254"/>
    <lineage>
        <taxon>Bacteria</taxon>
        <taxon>Pseudomonadati</taxon>
        <taxon>Campylobacterota</taxon>
        <taxon>Epsilonproteobacteria</taxon>
        <taxon>Campylobacterales</taxon>
        <taxon>Arcobacteraceae</taxon>
        <taxon>Poseidonibacter</taxon>
    </lineage>
</organism>
<dbReference type="KEGG" id="alp:LPB137_09720"/>
<proteinExistence type="predicted"/>
<gene>
    <name evidence="3" type="ORF">LPB137_09720</name>
</gene>
<dbReference type="InterPro" id="IPR025286">
    <property type="entry name" value="MOFRL_assoc_dom"/>
</dbReference>